<dbReference type="SMART" id="SM00899">
    <property type="entry name" value="FeoA"/>
    <property type="match status" value="1"/>
</dbReference>
<keyword evidence="1" id="KW-0408">Iron</keyword>
<dbReference type="Proteomes" id="UP001595840">
    <property type="component" value="Unassembled WGS sequence"/>
</dbReference>
<reference evidence="4" key="1">
    <citation type="journal article" date="2019" name="Int. J. Syst. Evol. Microbiol.">
        <title>The Global Catalogue of Microorganisms (GCM) 10K type strain sequencing project: providing services to taxonomists for standard genome sequencing and annotation.</title>
        <authorList>
            <consortium name="The Broad Institute Genomics Platform"/>
            <consortium name="The Broad Institute Genome Sequencing Center for Infectious Disease"/>
            <person name="Wu L."/>
            <person name="Ma J."/>
        </authorList>
    </citation>
    <scope>NUCLEOTIDE SEQUENCE [LARGE SCALE GENOMIC DNA]</scope>
    <source>
        <strain evidence="4">CECT 8570</strain>
    </source>
</reference>
<evidence type="ECO:0000313" key="4">
    <source>
        <dbReference type="Proteomes" id="UP001595840"/>
    </source>
</evidence>
<dbReference type="InterPro" id="IPR008988">
    <property type="entry name" value="Transcriptional_repressor_C"/>
</dbReference>
<dbReference type="InterPro" id="IPR007167">
    <property type="entry name" value="Fe-transptr_FeoA-like"/>
</dbReference>
<proteinExistence type="predicted"/>
<dbReference type="SUPFAM" id="SSF50037">
    <property type="entry name" value="C-terminal domain of transcriptional repressors"/>
    <property type="match status" value="1"/>
</dbReference>
<feature type="domain" description="Ferrous iron transporter FeoA-like" evidence="2">
    <location>
        <begin position="1"/>
        <end position="74"/>
    </location>
</feature>
<dbReference type="Pfam" id="PF04023">
    <property type="entry name" value="FeoA"/>
    <property type="match status" value="1"/>
</dbReference>
<protein>
    <submittedName>
        <fullName evidence="3">FeoA family protein</fullName>
    </submittedName>
</protein>
<dbReference type="RefSeq" id="WP_290260997.1">
    <property type="nucleotide sequence ID" value="NZ_JAUFQG010000004.1"/>
</dbReference>
<evidence type="ECO:0000256" key="1">
    <source>
        <dbReference type="ARBA" id="ARBA00023004"/>
    </source>
</evidence>
<accession>A0ABV8V803</accession>
<dbReference type="EMBL" id="JBHSCX010000020">
    <property type="protein sequence ID" value="MFC4363288.1"/>
    <property type="molecule type" value="Genomic_DNA"/>
</dbReference>
<dbReference type="InterPro" id="IPR038157">
    <property type="entry name" value="FeoA_core_dom"/>
</dbReference>
<sequence>MTLDQLDLRQSARVISIKGSNHVLHSHCSQLGIAPGAPIEILHKAQGRGPLQAKVHGALYAIRQEDAAAIEVAV</sequence>
<organism evidence="3 4">
    <name type="scientific">Simiduia curdlanivorans</name>
    <dbReference type="NCBI Taxonomy" id="1492769"/>
    <lineage>
        <taxon>Bacteria</taxon>
        <taxon>Pseudomonadati</taxon>
        <taxon>Pseudomonadota</taxon>
        <taxon>Gammaproteobacteria</taxon>
        <taxon>Cellvibrionales</taxon>
        <taxon>Cellvibrionaceae</taxon>
        <taxon>Simiduia</taxon>
    </lineage>
</organism>
<keyword evidence="4" id="KW-1185">Reference proteome</keyword>
<evidence type="ECO:0000259" key="2">
    <source>
        <dbReference type="SMART" id="SM00899"/>
    </source>
</evidence>
<gene>
    <name evidence="3" type="ORF">ACFOX3_13315</name>
</gene>
<evidence type="ECO:0000313" key="3">
    <source>
        <dbReference type="EMBL" id="MFC4363288.1"/>
    </source>
</evidence>
<name>A0ABV8V803_9GAMM</name>
<dbReference type="Gene3D" id="2.30.30.90">
    <property type="match status" value="1"/>
</dbReference>
<comment type="caution">
    <text evidence="3">The sequence shown here is derived from an EMBL/GenBank/DDBJ whole genome shotgun (WGS) entry which is preliminary data.</text>
</comment>